<keyword evidence="2" id="KW-1185">Reference proteome</keyword>
<comment type="caution">
    <text evidence="1">The sequence shown here is derived from an EMBL/GenBank/DDBJ whole genome shotgun (WGS) entry which is preliminary data.</text>
</comment>
<dbReference type="AlphaFoldDB" id="A0AAU9JTM1"/>
<evidence type="ECO:0000313" key="1">
    <source>
        <dbReference type="EMBL" id="CAG9324239.1"/>
    </source>
</evidence>
<dbReference type="EMBL" id="CAJZBQ010000036">
    <property type="protein sequence ID" value="CAG9324239.1"/>
    <property type="molecule type" value="Genomic_DNA"/>
</dbReference>
<sequence length="220" mass="26713">MSKICCSFCLLDAIFESDCGQFKACPKHKAQGRKVKRRKSPINKESKAILFNFVCTLKKEFIVRIDKLIKESIHNEDNKKYQEELKWAREGLDDCNNILMRYFRKPFVEMKLILSPFDYFLTQPKEKAQQYIKENWNRDDFLEFSRSVKAYLFDYNYFKFEDQKSIHGWVYKSAYNQHDRLSDFCGKIFLDFIKIAEYEMAYELYKNIKSYKEIYDRKEH</sequence>
<reference evidence="1" key="1">
    <citation type="submission" date="2021-09" db="EMBL/GenBank/DDBJ databases">
        <authorList>
            <consortium name="AG Swart"/>
            <person name="Singh M."/>
            <person name="Singh A."/>
            <person name="Seah K."/>
            <person name="Emmerich C."/>
        </authorList>
    </citation>
    <scope>NUCLEOTIDE SEQUENCE</scope>
    <source>
        <strain evidence="1">ATCC30299</strain>
    </source>
</reference>
<protein>
    <submittedName>
        <fullName evidence="1">Uncharacterized protein</fullName>
    </submittedName>
</protein>
<gene>
    <name evidence="1" type="ORF">BSTOLATCC_MIC36034</name>
</gene>
<accession>A0AAU9JTM1</accession>
<evidence type="ECO:0000313" key="2">
    <source>
        <dbReference type="Proteomes" id="UP001162131"/>
    </source>
</evidence>
<name>A0AAU9JTM1_9CILI</name>
<dbReference type="Proteomes" id="UP001162131">
    <property type="component" value="Unassembled WGS sequence"/>
</dbReference>
<organism evidence="1 2">
    <name type="scientific">Blepharisma stoltei</name>
    <dbReference type="NCBI Taxonomy" id="1481888"/>
    <lineage>
        <taxon>Eukaryota</taxon>
        <taxon>Sar</taxon>
        <taxon>Alveolata</taxon>
        <taxon>Ciliophora</taxon>
        <taxon>Postciliodesmatophora</taxon>
        <taxon>Heterotrichea</taxon>
        <taxon>Heterotrichida</taxon>
        <taxon>Blepharismidae</taxon>
        <taxon>Blepharisma</taxon>
    </lineage>
</organism>
<proteinExistence type="predicted"/>